<feature type="transmembrane region" description="Helical" evidence="4">
    <location>
        <begin position="330"/>
        <end position="354"/>
    </location>
</feature>
<dbReference type="SUPFAM" id="SSF117281">
    <property type="entry name" value="Kelch motif"/>
    <property type="match status" value="1"/>
</dbReference>
<keyword evidence="4" id="KW-1133">Transmembrane helix</keyword>
<dbReference type="PANTHER" id="PTHR46093:SF18">
    <property type="entry name" value="FIBRONECTIN TYPE-III DOMAIN-CONTAINING PROTEIN"/>
    <property type="match status" value="1"/>
</dbReference>
<organism evidence="5 6">
    <name type="scientific">Coemansia brasiliensis</name>
    <dbReference type="NCBI Taxonomy" id="2650707"/>
    <lineage>
        <taxon>Eukaryota</taxon>
        <taxon>Fungi</taxon>
        <taxon>Fungi incertae sedis</taxon>
        <taxon>Zoopagomycota</taxon>
        <taxon>Kickxellomycotina</taxon>
        <taxon>Kickxellomycetes</taxon>
        <taxon>Kickxellales</taxon>
        <taxon>Kickxellaceae</taxon>
        <taxon>Coemansia</taxon>
    </lineage>
</organism>
<evidence type="ECO:0000313" key="5">
    <source>
        <dbReference type="EMBL" id="KAJ2851380.1"/>
    </source>
</evidence>
<sequence>MLYGGTSNTGETDPLKLAEKGSTSLQVFNLKNNKWYEPNTANTPDNGPVLPGCGAASGDIWVYNPQYGVPNKASTSVSLLDSVHWSWSAPTQQGQLPVPRFGAAFAYVPEKQAFYMHGGIALDTSANTASSSNGAANNLDILSPGDLKWNYASNGPARAYHTLCYLKSIGTIILFGGADGDAGSYNDVKLLSTQTNTWEYAANIDGDAPAKRLLHSAVCTDDTMFVFGGVHSIDDKPSDSTVWVLKANNDTDFTWSKAPISGSSQSAGPVARAGHSAAIHDGNMYIYGGFGSNGQDSTMYKLDLSNWQWSRTDITGSSGDSQKDDQNKTAVLIAAVVSSVLGVVVVGITAAVIFRIVRRRNRTAFGGRRQSDAHDSLDSNNNQVPDAALVTEQKESSELLRLDSRMQNTADKSAAADRLPLPRFSPGSDGSTANIMPLSSSSECVGDTLPRRQLDGGNSRCSPADSPISMSTGQALLAGEEDGERHLLNTMRARARSLSNKLAHFRQSTAFSDATTPSLPSTSGRRKHTDATLGTTGNRQSAAISQDMVNMYGADYLRLENEYRQAEAINEILLSGQPIPAWLRDAVNQVEQENNQQQTHINDKPPESSTAAAATESARKFMVTNKSSFSDA</sequence>
<gene>
    <name evidence="5" type="ORF">IWW36_001147</name>
</gene>
<dbReference type="OrthoDB" id="45365at2759"/>
<feature type="compositionally biased region" description="Polar residues" evidence="3">
    <location>
        <begin position="509"/>
        <end position="523"/>
    </location>
</feature>
<dbReference type="EMBL" id="JANBUW010000013">
    <property type="protein sequence ID" value="KAJ2851380.1"/>
    <property type="molecule type" value="Genomic_DNA"/>
</dbReference>
<dbReference type="Pfam" id="PF01344">
    <property type="entry name" value="Kelch_1"/>
    <property type="match status" value="1"/>
</dbReference>
<dbReference type="InterPro" id="IPR006652">
    <property type="entry name" value="Kelch_1"/>
</dbReference>
<feature type="region of interest" description="Disordered" evidence="3">
    <location>
        <begin position="593"/>
        <end position="617"/>
    </location>
</feature>
<keyword evidence="1" id="KW-0880">Kelch repeat</keyword>
<keyword evidence="2" id="KW-0677">Repeat</keyword>
<feature type="region of interest" description="Disordered" evidence="3">
    <location>
        <begin position="509"/>
        <end position="539"/>
    </location>
</feature>
<name>A0A9W8IC46_9FUNG</name>
<reference evidence="5" key="1">
    <citation type="submission" date="2022-07" db="EMBL/GenBank/DDBJ databases">
        <title>Phylogenomic reconstructions and comparative analyses of Kickxellomycotina fungi.</title>
        <authorList>
            <person name="Reynolds N.K."/>
            <person name="Stajich J.E."/>
            <person name="Barry K."/>
            <person name="Grigoriev I.V."/>
            <person name="Crous P."/>
            <person name="Smith M.E."/>
        </authorList>
    </citation>
    <scope>NUCLEOTIDE SEQUENCE</scope>
    <source>
        <strain evidence="5">NRRL 1566</strain>
    </source>
</reference>
<dbReference type="Pfam" id="PF24681">
    <property type="entry name" value="Kelch_KLHDC2_KLHL20_DRC7"/>
    <property type="match status" value="1"/>
</dbReference>
<keyword evidence="4" id="KW-0812">Transmembrane</keyword>
<comment type="caution">
    <text evidence="5">The sequence shown here is derived from an EMBL/GenBank/DDBJ whole genome shotgun (WGS) entry which is preliminary data.</text>
</comment>
<dbReference type="Gene3D" id="2.120.10.80">
    <property type="entry name" value="Kelch-type beta propeller"/>
    <property type="match status" value="3"/>
</dbReference>
<feature type="compositionally biased region" description="Low complexity" evidence="3">
    <location>
        <begin position="607"/>
        <end position="616"/>
    </location>
</feature>
<evidence type="ECO:0000313" key="6">
    <source>
        <dbReference type="Proteomes" id="UP001139887"/>
    </source>
</evidence>
<evidence type="ECO:0008006" key="7">
    <source>
        <dbReference type="Google" id="ProtNLM"/>
    </source>
</evidence>
<dbReference type="InterPro" id="IPR015915">
    <property type="entry name" value="Kelch-typ_b-propeller"/>
</dbReference>
<evidence type="ECO:0000256" key="3">
    <source>
        <dbReference type="SAM" id="MobiDB-lite"/>
    </source>
</evidence>
<proteinExistence type="predicted"/>
<keyword evidence="4" id="KW-0472">Membrane</keyword>
<dbReference type="Proteomes" id="UP001139887">
    <property type="component" value="Unassembled WGS sequence"/>
</dbReference>
<protein>
    <recommendedName>
        <fullName evidence="7">Galactose oxidase</fullName>
    </recommendedName>
</protein>
<feature type="compositionally biased region" description="Polar residues" evidence="3">
    <location>
        <begin position="428"/>
        <end position="443"/>
    </location>
</feature>
<evidence type="ECO:0000256" key="1">
    <source>
        <dbReference type="ARBA" id="ARBA00022441"/>
    </source>
</evidence>
<dbReference type="PANTHER" id="PTHR46093">
    <property type="entry name" value="ACYL-COA-BINDING DOMAIN-CONTAINING PROTEIN 5"/>
    <property type="match status" value="1"/>
</dbReference>
<feature type="region of interest" description="Disordered" evidence="3">
    <location>
        <begin position="409"/>
        <end position="470"/>
    </location>
</feature>
<evidence type="ECO:0000256" key="4">
    <source>
        <dbReference type="SAM" id="Phobius"/>
    </source>
</evidence>
<accession>A0A9W8IC46</accession>
<evidence type="ECO:0000256" key="2">
    <source>
        <dbReference type="ARBA" id="ARBA00022737"/>
    </source>
</evidence>
<keyword evidence="6" id="KW-1185">Reference proteome</keyword>
<dbReference type="AlphaFoldDB" id="A0A9W8IC46"/>